<keyword evidence="10 15" id="KW-0505">Motor protein</keyword>
<dbReference type="Proteomes" id="UP001190640">
    <property type="component" value="Chromosome 3"/>
</dbReference>
<dbReference type="SMART" id="SM00242">
    <property type="entry name" value="MYSc"/>
    <property type="match status" value="1"/>
</dbReference>
<comment type="subunit">
    <text evidence="14">Muscle myosin is a hexameric protein that consists of 2 heavy chain subunits (MHC), 2 alkali light chain subunits (MLC) and 2 regulatory light chain subunits (MLC-2).</text>
</comment>
<dbReference type="FunFam" id="1.20.120.720:FF:000001">
    <property type="entry name" value="Myosin heavy chain, muscle"/>
    <property type="match status" value="1"/>
</dbReference>
<keyword evidence="8 16" id="KW-0175">Coiled coil</keyword>
<dbReference type="FunFam" id="1.20.5.340:FF:000003">
    <property type="entry name" value="Myosin heavy chain"/>
    <property type="match status" value="1"/>
</dbReference>
<keyword evidence="7 15" id="KW-0067">ATP-binding</keyword>
<dbReference type="PROSITE" id="PS51844">
    <property type="entry name" value="SH3_LIKE"/>
    <property type="match status" value="1"/>
</dbReference>
<keyword evidence="6 15" id="KW-0547">Nucleotide-binding</keyword>
<evidence type="ECO:0000313" key="19">
    <source>
        <dbReference type="Proteomes" id="UP001190640"/>
    </source>
</evidence>
<dbReference type="FunFam" id="3.40.850.10:FF:000024">
    <property type="entry name" value="Myosin heavy chain, isoform J"/>
    <property type="match status" value="1"/>
</dbReference>
<dbReference type="PANTHER" id="PTHR45615">
    <property type="entry name" value="MYOSIN HEAVY CHAIN, NON-MUSCLE"/>
    <property type="match status" value="1"/>
</dbReference>
<dbReference type="InterPro" id="IPR002928">
    <property type="entry name" value="Myosin_tail"/>
</dbReference>
<dbReference type="InterPro" id="IPR036961">
    <property type="entry name" value="Kinesin_motor_dom_sf"/>
</dbReference>
<reference evidence="20" key="1">
    <citation type="submission" date="2025-08" db="UniProtKB">
        <authorList>
            <consortium name="RefSeq"/>
        </authorList>
    </citation>
    <scope>IDENTIFICATION</scope>
    <source>
        <tissue evidence="20">Blood</tissue>
    </source>
</reference>
<feature type="coiled-coil region" evidence="16">
    <location>
        <begin position="1200"/>
        <end position="1923"/>
    </location>
</feature>
<sequence>MMDMSEFGEAASFLRKSEKEIMLMQTVAFDGKKKCWIPDDKKAYVEAEVKESGGGKVTVETTDGKTVTVKEDDVQQMNPPKFDMIEDMAMLTHLNEASVLHNLYRRYSNWMIYTYSGLFCVTVNPYKWLPVYKTEVVGAYKGKRRSEAPPHIFSIADNAYHDMLRNRENQSMLITGESGAGKTVNTKRVIQYFATVAAIGEPGKKNQPATKTGGTLEDQIIQANPALEAFGNAKTLRNDNSSRFGKFIRIHFGTTGKLSSADIEIYLLEKSRVIFQQPGERGYHIFYQILSGKKAELQDMLLVSTNPYDFHFCSQGVVTVDNLDDGEELMATDQAMDILGFVAEEKYGAYKLTGAIMHFGNMKFKQRPREEQAEPDGTESADKAAYLMGVNSADMLKGLMHPRVKVGNEYVTKGQSVEQVTYAVGALSKAIYDRMFKWLVTRINKTLDTKLPRQFFIGVLDIAGFEIFDYNSFEQLCINFTNEKLQQFFNHHMFVLEQEEYKKEGIEWEFIDFGLDLQACIDLIEKPLGILSILEEECMFPKATDMTFKAKLYDNHLGKSPNLQKPRPDKKRKYEAHFELLHYAGVVPYNIIGWLEKNKDPLNETVVGTFQKSSNKLLASLFETYVSADIDHSGEKKRKKGASFQTVSSMHKENLNKLMTNLRSTAPHFVRCIIPNETKTPGAMDPFLVLHQLRCNGVLEGIRICRKGFPNRVVYADFKQRYRILNPSAIPEDKFVDSRKAAEKLLGSLDIDHNQYRFGHTKVFFKAGLLGHLEEMRDMRLAKILTLIQARSRGKLMRIEFQKIIERRDALLVIQWNIRAFMVVKNWPWMKLYFKIKPLLKSAETEKEMANMKEEFLKLKEALEKSEARRKELEEKQVSLVQEKNDLLLQVQAEQDTLADAEERCDLLIKSKIQLEAKVKELTERVEDEEEMNSELTSKKRKLEDECSELKKDIDDLEITLAKVEKEKHATENKVKNLTEEMASLDETISKLTKEKKSLQEAHQQALDDLQVEEDKVNTLSKAKVKLEQQVDDLEGSLEQEKKVRMDLERAKRKLEGDLKLTQESVMDLENDKLQMDEKLKKKEFEISQLNSKIEDEQAIVIQLQKKIKELQARIEELEEELEAERAARAKVEKQRSDLARELEELSERLEEAGGATSAQLEMNKKREAEFLKLRRDLEEATLHYEATAATLRKKHADSMAELGEQVDNLQRVKQKLEKEKSELKLEVDDLSSNMEQLVKGKANAEKLCRTFEDHLNEAKTKLDEMTRLVSDLTTQKGKLQAENGEFTRQLDEKESLISQFSRGKLSFTQQIDELKRQLEEETKSKNALAHALQAARHDCDLLREQFEEEQEAKAELQRALSKGNAEVAQWRTKYETDAIQRTEELEDAKKKLAARLQEAEEAIEAANAKCSSLEKTKHRLQNELEDMMIDLEKANSAAGALDKKQRNFDKIITEWKQKYEESQAELEGAQKEARSLSTELFKLKNAYEESLDNLETLKRENKNLQEEIADLTDQISEGNKSLHEIEKMKKQIEQEKSEVQLALEEAEGALEHEESKTLRFQLELSQIKADFERKLAEKEEEIENFRRNQQRTIDTLQSTLDSEAKSRNEAIRLKKKMEGDLNEMEIQLSHANRHASEASKTTRILQSQIKDLQVQLDDTMHLNEDLKEQLAVTDRRNSLLQSELDELRALLDQTERGRKLAEQELLEATERVNLLHTQNTSLINQKKKLEADLSQMQSEVEEAIQECRNAEEKAKKAITDAAMMAEELKKEQDTSAHLERMKKNMEQTIKDLQKRLDEAEQIALKGGKKQIQKLESRVRELENELEAEVRRNTESQKGVRKYERRIKELTYQAEEDKKNLTRMQELIDKLQLKVKSYKHQAEEAESQANQYLAKYRKQQHELDDAEERAEIAESQVNKLRTKSRDIGMKKVHDEE</sequence>
<evidence type="ECO:0000256" key="5">
    <source>
        <dbReference type="ARBA" id="ARBA00022490"/>
    </source>
</evidence>
<dbReference type="Gene3D" id="1.20.58.530">
    <property type="match status" value="1"/>
</dbReference>
<dbReference type="PROSITE" id="PS50096">
    <property type="entry name" value="IQ"/>
    <property type="match status" value="1"/>
</dbReference>
<organism evidence="19 20">
    <name type="scientific">Eublepharis macularius</name>
    <name type="common">Leopard gecko</name>
    <name type="synonym">Cyrtodactylus macularius</name>
    <dbReference type="NCBI Taxonomy" id="481883"/>
    <lineage>
        <taxon>Eukaryota</taxon>
        <taxon>Metazoa</taxon>
        <taxon>Chordata</taxon>
        <taxon>Craniata</taxon>
        <taxon>Vertebrata</taxon>
        <taxon>Euteleostomi</taxon>
        <taxon>Lepidosauria</taxon>
        <taxon>Squamata</taxon>
        <taxon>Bifurcata</taxon>
        <taxon>Gekkota</taxon>
        <taxon>Eublepharidae</taxon>
        <taxon>Eublepharinae</taxon>
        <taxon>Eublepharis</taxon>
    </lineage>
</organism>
<dbReference type="FunFam" id="1.20.5.340:FF:000006">
    <property type="entry name" value="Myosin heavy chain"/>
    <property type="match status" value="1"/>
</dbReference>
<evidence type="ECO:0000256" key="15">
    <source>
        <dbReference type="PROSITE-ProRule" id="PRU00782"/>
    </source>
</evidence>
<feature type="coiled-coil region" evidence="16">
    <location>
        <begin position="840"/>
        <end position="1156"/>
    </location>
</feature>
<dbReference type="FunFam" id="1.20.5.4820:FF:000001">
    <property type="entry name" value="Myosin heavy chain"/>
    <property type="match status" value="1"/>
</dbReference>
<dbReference type="Gene3D" id="2.30.30.360">
    <property type="entry name" value="Myosin S1 fragment, N-terminal"/>
    <property type="match status" value="1"/>
</dbReference>
<dbReference type="Pfam" id="PF01576">
    <property type="entry name" value="Myosin_tail_1"/>
    <property type="match status" value="1"/>
</dbReference>
<evidence type="ECO:0000256" key="16">
    <source>
        <dbReference type="SAM" id="Coils"/>
    </source>
</evidence>
<dbReference type="Gene3D" id="1.10.10.820">
    <property type="match status" value="1"/>
</dbReference>
<dbReference type="GeneID" id="129326628"/>
<feature type="binding site" evidence="15">
    <location>
        <begin position="176"/>
        <end position="183"/>
    </location>
    <ligand>
        <name>ATP</name>
        <dbReference type="ChEBI" id="CHEBI:30616"/>
    </ligand>
</feature>
<evidence type="ECO:0000256" key="2">
    <source>
        <dbReference type="ARBA" id="ARBA00008314"/>
    </source>
</evidence>
<dbReference type="Gene3D" id="3.40.850.10">
    <property type="entry name" value="Kinesin motor domain"/>
    <property type="match status" value="1"/>
</dbReference>
<evidence type="ECO:0000256" key="1">
    <source>
        <dbReference type="ARBA" id="ARBA00004657"/>
    </source>
</evidence>
<keyword evidence="9 15" id="KW-0518">Myosin</keyword>
<evidence type="ECO:0000313" key="20">
    <source>
        <dbReference type="RefSeq" id="XP_054830864.1"/>
    </source>
</evidence>
<dbReference type="PRINTS" id="PR00193">
    <property type="entry name" value="MYOSINHEAVY"/>
</dbReference>
<name>A0AA97J497_EUBMA</name>
<dbReference type="InterPro" id="IPR014751">
    <property type="entry name" value="XRCC4-like_C"/>
</dbReference>
<keyword evidence="11" id="KW-0514">Muscle protein</keyword>
<dbReference type="FunFam" id="2.30.30.360:FF:000001">
    <property type="entry name" value="Myosin heavy chain"/>
    <property type="match status" value="1"/>
</dbReference>
<dbReference type="InterPro" id="IPR004009">
    <property type="entry name" value="SH3_Myosin"/>
</dbReference>
<keyword evidence="5" id="KW-0963">Cytoplasm</keyword>
<dbReference type="GO" id="GO:0051015">
    <property type="term" value="F:actin filament binding"/>
    <property type="evidence" value="ECO:0007669"/>
    <property type="project" value="InterPro"/>
</dbReference>
<evidence type="ECO:0000256" key="14">
    <source>
        <dbReference type="ARBA" id="ARBA00038612"/>
    </source>
</evidence>
<dbReference type="Gene3D" id="1.20.5.370">
    <property type="match status" value="5"/>
</dbReference>
<evidence type="ECO:0000256" key="10">
    <source>
        <dbReference type="ARBA" id="ARBA00023175"/>
    </source>
</evidence>
<dbReference type="RefSeq" id="XP_054830864.1">
    <property type="nucleotide sequence ID" value="XM_054974889.1"/>
</dbReference>
<comment type="similarity">
    <text evidence="2 15">Belongs to the TRAFAC class myosin-kinesin ATPase superfamily. Myosin family.</text>
</comment>
<keyword evidence="12 15" id="KW-0009">Actin-binding</keyword>
<feature type="domain" description="Myosin N-terminal SH3-like" evidence="18">
    <location>
        <begin position="30"/>
        <end position="79"/>
    </location>
</feature>
<dbReference type="PANTHER" id="PTHR45615:SF69">
    <property type="entry name" value="MYOSIN-6"/>
    <property type="match status" value="1"/>
</dbReference>
<dbReference type="Gene3D" id="1.20.5.340">
    <property type="match status" value="5"/>
</dbReference>
<dbReference type="FunFam" id="1.20.5.340:FF:000004">
    <property type="entry name" value="Myosin heavy chain"/>
    <property type="match status" value="1"/>
</dbReference>
<protein>
    <submittedName>
        <fullName evidence="20">Myosin-15 isoform X2</fullName>
    </submittedName>
</protein>
<dbReference type="SUPFAM" id="SSF57997">
    <property type="entry name" value="Tropomyosin"/>
    <property type="match status" value="1"/>
</dbReference>
<evidence type="ECO:0000256" key="6">
    <source>
        <dbReference type="ARBA" id="ARBA00022741"/>
    </source>
</evidence>
<dbReference type="FunFam" id="1.20.58.530:FF:000001">
    <property type="entry name" value="Myosin heavy chain"/>
    <property type="match status" value="1"/>
</dbReference>
<evidence type="ECO:0000256" key="8">
    <source>
        <dbReference type="ARBA" id="ARBA00023054"/>
    </source>
</evidence>
<dbReference type="Pfam" id="PF02736">
    <property type="entry name" value="Myosin_N"/>
    <property type="match status" value="1"/>
</dbReference>
<dbReference type="GO" id="GO:0016460">
    <property type="term" value="C:myosin II complex"/>
    <property type="evidence" value="ECO:0007669"/>
    <property type="project" value="TreeGrafter"/>
</dbReference>
<evidence type="ECO:0000256" key="13">
    <source>
        <dbReference type="ARBA" id="ARBA00037488"/>
    </source>
</evidence>
<dbReference type="CTD" id="22989"/>
<dbReference type="InterPro" id="IPR008989">
    <property type="entry name" value="Myosin_S1_N"/>
</dbReference>
<dbReference type="FunFam" id="1.20.5.370:FF:000001">
    <property type="entry name" value="Myosin heavy chain"/>
    <property type="match status" value="1"/>
</dbReference>
<keyword evidence="3" id="KW-0787">Thick filament</keyword>
<dbReference type="Gene3D" id="6.10.250.2420">
    <property type="match status" value="1"/>
</dbReference>
<feature type="region of interest" description="Actin-binding" evidence="15">
    <location>
        <begin position="655"/>
        <end position="677"/>
    </location>
</feature>
<dbReference type="Gene3D" id="1.20.120.720">
    <property type="entry name" value="Myosin VI head, motor domain, U50 subdomain"/>
    <property type="match status" value="1"/>
</dbReference>
<evidence type="ECO:0000256" key="11">
    <source>
        <dbReference type="ARBA" id="ARBA00023179"/>
    </source>
</evidence>
<dbReference type="FunFam" id="1.20.5.340:FF:000013">
    <property type="entry name" value="Myosin heavy chain"/>
    <property type="match status" value="1"/>
</dbReference>
<keyword evidence="19" id="KW-1185">Reference proteome</keyword>
<dbReference type="GO" id="GO:0030016">
    <property type="term" value="C:myofibril"/>
    <property type="evidence" value="ECO:0007669"/>
    <property type="project" value="UniProtKB-SubCell"/>
</dbReference>
<evidence type="ECO:0000256" key="12">
    <source>
        <dbReference type="ARBA" id="ARBA00023203"/>
    </source>
</evidence>
<dbReference type="GO" id="GO:0032982">
    <property type="term" value="C:myosin filament"/>
    <property type="evidence" value="ECO:0007669"/>
    <property type="project" value="UniProtKB-KW"/>
</dbReference>
<evidence type="ECO:0000259" key="17">
    <source>
        <dbReference type="PROSITE" id="PS51456"/>
    </source>
</evidence>
<gene>
    <name evidence="20" type="primary">MYH15</name>
</gene>
<evidence type="ECO:0000259" key="18">
    <source>
        <dbReference type="PROSITE" id="PS51844"/>
    </source>
</evidence>
<dbReference type="PROSITE" id="PS51456">
    <property type="entry name" value="MYOSIN_MOTOR"/>
    <property type="match status" value="1"/>
</dbReference>
<dbReference type="FunFam" id="1.20.5.340:FF:000002">
    <property type="entry name" value="Myosin heavy chain"/>
    <property type="match status" value="1"/>
</dbReference>
<dbReference type="GO" id="GO:0005524">
    <property type="term" value="F:ATP binding"/>
    <property type="evidence" value="ECO:0007669"/>
    <property type="project" value="UniProtKB-UniRule"/>
</dbReference>
<evidence type="ECO:0000256" key="4">
    <source>
        <dbReference type="ARBA" id="ARBA00022481"/>
    </source>
</evidence>
<evidence type="ECO:0000256" key="7">
    <source>
        <dbReference type="ARBA" id="ARBA00022840"/>
    </source>
</evidence>
<dbReference type="SUPFAM" id="SSF90257">
    <property type="entry name" value="Myosin rod fragments"/>
    <property type="match status" value="5"/>
</dbReference>
<comment type="function">
    <text evidence="13">Muscle contraction.</text>
</comment>
<keyword evidence="4" id="KW-0488">Methylation</keyword>
<proteinExistence type="inferred from homology"/>
<dbReference type="InterPro" id="IPR027417">
    <property type="entry name" value="P-loop_NTPase"/>
</dbReference>
<comment type="subcellular location">
    <subcellularLocation>
        <location evidence="1">Cytoplasm</location>
        <location evidence="1">Myofibril</location>
    </subcellularLocation>
</comment>
<dbReference type="FunFam" id="1.20.5.370:FF:000008">
    <property type="entry name" value="Myosin heavy chain"/>
    <property type="match status" value="1"/>
</dbReference>
<dbReference type="Pfam" id="PF00063">
    <property type="entry name" value="Myosin_head"/>
    <property type="match status" value="1"/>
</dbReference>
<accession>A0AA97J497</accession>
<feature type="domain" description="Myosin motor" evidence="17">
    <location>
        <begin position="83"/>
        <end position="778"/>
    </location>
</feature>
<evidence type="ECO:0000256" key="9">
    <source>
        <dbReference type="ARBA" id="ARBA00023123"/>
    </source>
</evidence>
<dbReference type="FunFam" id="1.20.5.370:FF:000002">
    <property type="entry name" value="Myosin heavy chain"/>
    <property type="match status" value="1"/>
</dbReference>
<dbReference type="FunFam" id="1.20.5.370:FF:000007">
    <property type="entry name" value="Myosin heavy chain"/>
    <property type="match status" value="1"/>
</dbReference>
<dbReference type="SUPFAM" id="SSF52540">
    <property type="entry name" value="P-loop containing nucleoside triphosphate hydrolases"/>
    <property type="match status" value="1"/>
</dbReference>
<evidence type="ECO:0000256" key="3">
    <source>
        <dbReference type="ARBA" id="ARBA00022433"/>
    </source>
</evidence>
<dbReference type="Gene3D" id="1.20.5.4820">
    <property type="match status" value="1"/>
</dbReference>
<dbReference type="InterPro" id="IPR001609">
    <property type="entry name" value="Myosin_head_motor_dom-like"/>
</dbReference>
<dbReference type="GO" id="GO:0000146">
    <property type="term" value="F:microfilament motor activity"/>
    <property type="evidence" value="ECO:0007669"/>
    <property type="project" value="TreeGrafter"/>
</dbReference>
<dbReference type="FunFam" id="1.10.10.820:FF:000001">
    <property type="entry name" value="Myosin heavy chain"/>
    <property type="match status" value="1"/>
</dbReference>